<reference evidence="1 2" key="1">
    <citation type="submission" date="2024-09" db="EMBL/GenBank/DDBJ databases">
        <authorList>
            <person name="Sun Q."/>
            <person name="Mori K."/>
        </authorList>
    </citation>
    <scope>NUCLEOTIDE SEQUENCE [LARGE SCALE GENOMIC DNA]</scope>
    <source>
        <strain evidence="1 2">CICC 11035S</strain>
    </source>
</reference>
<protein>
    <submittedName>
        <fullName evidence="1">Uncharacterized protein</fullName>
    </submittedName>
</protein>
<sequence>MDARIFAPEDLLLLAPQSSQLLDIPEAKRLEYGWELSEGGSAFTIWDETPDGLRPVFCGGALRRYPHYALLWGLFSVHRPRVPAHLTRCTRNFVSRLRERRIEAQASADNRAACGWVRLIGLQEETRLAGAMPDGSDMVIFIKKGTN</sequence>
<keyword evidence="2" id="KW-1185">Reference proteome</keyword>
<dbReference type="RefSeq" id="WP_267220581.1">
    <property type="nucleotide sequence ID" value="NZ_JAPCWC010000007.1"/>
</dbReference>
<gene>
    <name evidence="1" type="ORF">ACFFF8_01335</name>
</gene>
<dbReference type="Proteomes" id="UP001589858">
    <property type="component" value="Unassembled WGS sequence"/>
</dbReference>
<dbReference type="EMBL" id="JBHLTM010000008">
    <property type="protein sequence ID" value="MFC0683228.1"/>
    <property type="molecule type" value="Genomic_DNA"/>
</dbReference>
<name>A0ABV6S524_9SPHN</name>
<proteinExistence type="predicted"/>
<evidence type="ECO:0000313" key="1">
    <source>
        <dbReference type="EMBL" id="MFC0683228.1"/>
    </source>
</evidence>
<evidence type="ECO:0000313" key="2">
    <source>
        <dbReference type="Proteomes" id="UP001589858"/>
    </source>
</evidence>
<comment type="caution">
    <text evidence="1">The sequence shown here is derived from an EMBL/GenBank/DDBJ whole genome shotgun (WGS) entry which is preliminary data.</text>
</comment>
<accession>A0ABV6S524</accession>
<organism evidence="1 2">
    <name type="scientific">Novosphingobium clariflavum</name>
    <dbReference type="NCBI Taxonomy" id="2029884"/>
    <lineage>
        <taxon>Bacteria</taxon>
        <taxon>Pseudomonadati</taxon>
        <taxon>Pseudomonadota</taxon>
        <taxon>Alphaproteobacteria</taxon>
        <taxon>Sphingomonadales</taxon>
        <taxon>Sphingomonadaceae</taxon>
        <taxon>Novosphingobium</taxon>
    </lineage>
</organism>